<proteinExistence type="predicted"/>
<evidence type="ECO:0000313" key="1">
    <source>
        <dbReference type="EMBL" id="KYC44102.1"/>
    </source>
</evidence>
<dbReference type="EMBL" id="ANNX02000012">
    <property type="protein sequence ID" value="KYC44102.1"/>
    <property type="molecule type" value="Genomic_DNA"/>
</dbReference>
<dbReference type="STRING" id="128403.WA1_02890"/>
<organism evidence="1 2">
    <name type="scientific">Scytonema hofmannii PCC 7110</name>
    <dbReference type="NCBI Taxonomy" id="128403"/>
    <lineage>
        <taxon>Bacteria</taxon>
        <taxon>Bacillati</taxon>
        <taxon>Cyanobacteriota</taxon>
        <taxon>Cyanophyceae</taxon>
        <taxon>Nostocales</taxon>
        <taxon>Scytonemataceae</taxon>
        <taxon>Scytonema</taxon>
    </lineage>
</organism>
<name>A0A139XHK2_9CYAN</name>
<dbReference type="OrthoDB" id="145213at2"/>
<dbReference type="InterPro" id="IPR017850">
    <property type="entry name" value="Alkaline_phosphatase_core_sf"/>
</dbReference>
<keyword evidence="2" id="KW-1185">Reference proteome</keyword>
<sequence>MEDDSQNGVDHVDGHRTEALAIGPYAKRGVVDSTYYTQIDMRRTIEQILGLPPANQMDFLASPMYNAFSNSPDLTPFDVVPNQIALDELNSGSTVGMNQVQQSWMQASTEMFSKPNLSPDEQDENLYQFSKLTLHIQSFWR</sequence>
<reference evidence="1 2" key="1">
    <citation type="journal article" date="2013" name="Genome Biol. Evol.">
        <title>Genomes of Stigonematalean cyanobacteria (subsection V) and the evolution of oxygenic photosynthesis from prokaryotes to plastids.</title>
        <authorList>
            <person name="Dagan T."/>
            <person name="Roettger M."/>
            <person name="Stucken K."/>
            <person name="Landan G."/>
            <person name="Koch R."/>
            <person name="Major P."/>
            <person name="Gould S.B."/>
            <person name="Goremykin V.V."/>
            <person name="Rippka R."/>
            <person name="Tandeau de Marsac N."/>
            <person name="Gugger M."/>
            <person name="Lockhart P.J."/>
            <person name="Allen J.F."/>
            <person name="Brune I."/>
            <person name="Maus I."/>
            <person name="Puhler A."/>
            <person name="Martin W.F."/>
        </authorList>
    </citation>
    <scope>NUCLEOTIDE SEQUENCE [LARGE SCALE GENOMIC DNA]</scope>
    <source>
        <strain evidence="1 2">PCC 7110</strain>
    </source>
</reference>
<gene>
    <name evidence="1" type="ORF">WA1_02890</name>
</gene>
<dbReference type="Proteomes" id="UP000076925">
    <property type="component" value="Unassembled WGS sequence"/>
</dbReference>
<evidence type="ECO:0000313" key="2">
    <source>
        <dbReference type="Proteomes" id="UP000076925"/>
    </source>
</evidence>
<dbReference type="RefSeq" id="WP_017741408.1">
    <property type="nucleotide sequence ID" value="NZ_KQ976354.1"/>
</dbReference>
<protein>
    <submittedName>
        <fullName evidence="1">Uncharacterized protein</fullName>
    </submittedName>
</protein>
<comment type="caution">
    <text evidence="1">The sequence shown here is derived from an EMBL/GenBank/DDBJ whole genome shotgun (WGS) entry which is preliminary data.</text>
</comment>
<dbReference type="Gene3D" id="3.40.720.10">
    <property type="entry name" value="Alkaline Phosphatase, subunit A"/>
    <property type="match status" value="1"/>
</dbReference>
<accession>A0A139XHK2</accession>
<dbReference type="AlphaFoldDB" id="A0A139XHK2"/>